<keyword evidence="1" id="KW-0812">Transmembrane</keyword>
<keyword evidence="3" id="KW-1185">Reference proteome</keyword>
<feature type="transmembrane region" description="Helical" evidence="1">
    <location>
        <begin position="56"/>
        <end position="77"/>
    </location>
</feature>
<dbReference type="KEGG" id="csr:Cspa_c35530"/>
<reference evidence="2 3" key="1">
    <citation type="submission" date="2013-02" db="EMBL/GenBank/DDBJ databases">
        <title>Genome sequence of Clostridium saccharoperbutylacetonicum N1-4(HMT).</title>
        <authorList>
            <person name="Poehlein A."/>
            <person name="Daniel R."/>
        </authorList>
    </citation>
    <scope>NUCLEOTIDE SEQUENCE [LARGE SCALE GENOMIC DNA]</scope>
    <source>
        <strain evidence="3">N1-4(HMT)</strain>
    </source>
</reference>
<dbReference type="EMBL" id="CP004121">
    <property type="protein sequence ID" value="AGF57314.1"/>
    <property type="molecule type" value="Genomic_DNA"/>
</dbReference>
<dbReference type="STRING" id="36745.CLSAP_33270"/>
<dbReference type="HOGENOM" id="CLU_793894_0_0_9"/>
<feature type="transmembrane region" description="Helical" evidence="1">
    <location>
        <begin position="281"/>
        <end position="298"/>
    </location>
</feature>
<sequence>MKNYLNKGLIYEWFNAGKAAILIGLITWGFLARTLLVSNVDRVKDEIARADSSAFYAVNLGEYFILGIIFLAIYIFANGVSKRNNMMFLCSGPYTKKQIKINELICLFITLLLFIIMYLYIVATVYIKYHELMYIINYIPQIILIEVLRLFLFGVLGILLMLTIDLLFSNSIMAYIGMIGLGIATIGGIAKLFMVISYFGQFERTINNFIFRKIDKDGVRHYNLLFGQGNFDNEQFGLILKGSIVMLIIIGITFFAFNFFEKRSKLETSGKVFSSKVNETIISIYLSVGAASVLNIIFTEDRVSRVIYKSGQYTPLIASDLIKVLSIDILSIAVISFISFKILKKIIKIVG</sequence>
<feature type="transmembrane region" description="Helical" evidence="1">
    <location>
        <begin position="175"/>
        <end position="199"/>
    </location>
</feature>
<name>M1MHD1_9CLOT</name>
<gene>
    <name evidence="2" type="ORF">Cspa_c35530</name>
</gene>
<feature type="transmembrane region" description="Helical" evidence="1">
    <location>
        <begin position="321"/>
        <end position="343"/>
    </location>
</feature>
<feature type="transmembrane region" description="Helical" evidence="1">
    <location>
        <begin position="147"/>
        <end position="168"/>
    </location>
</feature>
<dbReference type="AlphaFoldDB" id="M1MHD1"/>
<dbReference type="RefSeq" id="WP_015393630.1">
    <property type="nucleotide sequence ID" value="NC_020291.1"/>
</dbReference>
<proteinExistence type="predicted"/>
<evidence type="ECO:0000313" key="2">
    <source>
        <dbReference type="EMBL" id="AGF57314.1"/>
    </source>
</evidence>
<feature type="transmembrane region" description="Helical" evidence="1">
    <location>
        <begin position="104"/>
        <end position="127"/>
    </location>
</feature>
<evidence type="ECO:0000256" key="1">
    <source>
        <dbReference type="SAM" id="Phobius"/>
    </source>
</evidence>
<dbReference type="OrthoDB" id="1903883at2"/>
<dbReference type="eggNOG" id="ENOG5030G97">
    <property type="taxonomic scope" value="Bacteria"/>
</dbReference>
<keyword evidence="1" id="KW-1133">Transmembrane helix</keyword>
<keyword evidence="1" id="KW-0472">Membrane</keyword>
<dbReference type="Proteomes" id="UP000011728">
    <property type="component" value="Chromosome"/>
</dbReference>
<accession>M1MHD1</accession>
<evidence type="ECO:0000313" key="3">
    <source>
        <dbReference type="Proteomes" id="UP000011728"/>
    </source>
</evidence>
<feature type="transmembrane region" description="Helical" evidence="1">
    <location>
        <begin position="12"/>
        <end position="36"/>
    </location>
</feature>
<dbReference type="PATRIC" id="fig|931276.5.peg.3579"/>
<feature type="transmembrane region" description="Helical" evidence="1">
    <location>
        <begin position="238"/>
        <end position="260"/>
    </location>
</feature>
<protein>
    <recommendedName>
        <fullName evidence="4">ABC-2 family transporter protein</fullName>
    </recommendedName>
</protein>
<evidence type="ECO:0008006" key="4">
    <source>
        <dbReference type="Google" id="ProtNLM"/>
    </source>
</evidence>
<organism evidence="2 3">
    <name type="scientific">Clostridium saccharoperbutylacetonicum N1-4(HMT)</name>
    <dbReference type="NCBI Taxonomy" id="931276"/>
    <lineage>
        <taxon>Bacteria</taxon>
        <taxon>Bacillati</taxon>
        <taxon>Bacillota</taxon>
        <taxon>Clostridia</taxon>
        <taxon>Eubacteriales</taxon>
        <taxon>Clostridiaceae</taxon>
        <taxon>Clostridium</taxon>
    </lineage>
</organism>